<dbReference type="InterPro" id="IPR028082">
    <property type="entry name" value="Peripla_BP_I"/>
</dbReference>
<dbReference type="InterPro" id="IPR000843">
    <property type="entry name" value="HTH_LacI"/>
</dbReference>
<dbReference type="SMART" id="SM00354">
    <property type="entry name" value="HTH_LACI"/>
    <property type="match status" value="1"/>
</dbReference>
<sequence length="325" mass="35052">MAQVSPSTVSHTLSGKRSISEATRSRVTAAIKKLGYHPNPQARLMKTRPADLVGLILRPDLGEPDNLIAHETFSRLLGAAAIKAVQMGVGLVQLPVVSDDILKTLPVNGFIVAHPNKNDEVLTALEEQHAPLVCIDADAAREHDFPLVEIDYRAGIDQLLEGIQLPAGSEIWLIISEETNAWTRAAKGAARQRALQSSARLVIRETTGYLPAMKASDLVESMFSEASAPPSLIAYGRSDLTEPILKAMQKRNLSAPADIQLAALTDTVHTKTSTPKVTALDLNHEAAAEAAIEQMLRVLHEPTAMPEPIVVETSQHFRDSTLGGQ</sequence>
<feature type="region of interest" description="Disordered" evidence="4">
    <location>
        <begin position="1"/>
        <end position="21"/>
    </location>
</feature>
<dbReference type="InterPro" id="IPR010982">
    <property type="entry name" value="Lambda_DNA-bd_dom_sf"/>
</dbReference>
<feature type="domain" description="HTH lacI-type" evidence="5">
    <location>
        <begin position="1"/>
        <end position="47"/>
    </location>
</feature>
<evidence type="ECO:0000256" key="4">
    <source>
        <dbReference type="SAM" id="MobiDB-lite"/>
    </source>
</evidence>
<dbReference type="PROSITE" id="PS50932">
    <property type="entry name" value="HTH_LACI_2"/>
    <property type="match status" value="1"/>
</dbReference>
<evidence type="ECO:0000259" key="5">
    <source>
        <dbReference type="PROSITE" id="PS50932"/>
    </source>
</evidence>
<dbReference type="EMBL" id="AMSP01000005">
    <property type="protein sequence ID" value="EKU47561.1"/>
    <property type="molecule type" value="Genomic_DNA"/>
</dbReference>
<dbReference type="CDD" id="cd01392">
    <property type="entry name" value="HTH_LacI"/>
    <property type="match status" value="1"/>
</dbReference>
<evidence type="ECO:0000313" key="7">
    <source>
        <dbReference type="Proteomes" id="UP000009879"/>
    </source>
</evidence>
<accession>K9ANC0</accession>
<keyword evidence="2" id="KW-0238">DNA-binding</keyword>
<dbReference type="Proteomes" id="UP000009879">
    <property type="component" value="Unassembled WGS sequence"/>
</dbReference>
<dbReference type="Pfam" id="PF00356">
    <property type="entry name" value="LacI"/>
    <property type="match status" value="1"/>
</dbReference>
<evidence type="ECO:0000313" key="6">
    <source>
        <dbReference type="EMBL" id="EKU47561.1"/>
    </source>
</evidence>
<proteinExistence type="predicted"/>
<gene>
    <name evidence="6" type="ORF">C272_07447</name>
</gene>
<reference evidence="6 7" key="1">
    <citation type="submission" date="2012-09" db="EMBL/GenBank/DDBJ databases">
        <title>Genome Sequence of Brevibacterium casei S18.</title>
        <authorList>
            <person name="Sharma R."/>
            <person name="Singh A."/>
            <person name="Jangir P.K."/>
        </authorList>
    </citation>
    <scope>NUCLEOTIDE SEQUENCE [LARGE SCALE GENOMIC DNA]</scope>
    <source>
        <strain evidence="6 7">S18</strain>
    </source>
</reference>
<dbReference type="SUPFAM" id="SSF47413">
    <property type="entry name" value="lambda repressor-like DNA-binding domains"/>
    <property type="match status" value="1"/>
</dbReference>
<dbReference type="AlphaFoldDB" id="K9ANC0"/>
<dbReference type="eggNOG" id="COG1609">
    <property type="taxonomic scope" value="Bacteria"/>
</dbReference>
<dbReference type="PANTHER" id="PTHR30146:SF153">
    <property type="entry name" value="LACTOSE OPERON REPRESSOR"/>
    <property type="match status" value="1"/>
</dbReference>
<dbReference type="GO" id="GO:0003700">
    <property type="term" value="F:DNA-binding transcription factor activity"/>
    <property type="evidence" value="ECO:0007669"/>
    <property type="project" value="TreeGrafter"/>
</dbReference>
<keyword evidence="3" id="KW-0804">Transcription</keyword>
<protein>
    <submittedName>
        <fullName evidence="6">LacI family transcription regulator</fullName>
    </submittedName>
</protein>
<keyword evidence="7" id="KW-1185">Reference proteome</keyword>
<dbReference type="SUPFAM" id="SSF53822">
    <property type="entry name" value="Periplasmic binding protein-like I"/>
    <property type="match status" value="1"/>
</dbReference>
<evidence type="ECO:0000256" key="2">
    <source>
        <dbReference type="ARBA" id="ARBA00023125"/>
    </source>
</evidence>
<dbReference type="Gene3D" id="3.40.50.2300">
    <property type="match status" value="2"/>
</dbReference>
<dbReference type="PANTHER" id="PTHR30146">
    <property type="entry name" value="LACI-RELATED TRANSCRIPTIONAL REPRESSOR"/>
    <property type="match status" value="1"/>
</dbReference>
<name>K9ANC0_9MICO</name>
<evidence type="ECO:0000256" key="1">
    <source>
        <dbReference type="ARBA" id="ARBA00023015"/>
    </source>
</evidence>
<dbReference type="GO" id="GO:0000976">
    <property type="term" value="F:transcription cis-regulatory region binding"/>
    <property type="evidence" value="ECO:0007669"/>
    <property type="project" value="TreeGrafter"/>
</dbReference>
<dbReference type="Gene3D" id="1.10.260.40">
    <property type="entry name" value="lambda repressor-like DNA-binding domains"/>
    <property type="match status" value="1"/>
</dbReference>
<dbReference type="InterPro" id="IPR046335">
    <property type="entry name" value="LacI/GalR-like_sensor"/>
</dbReference>
<organism evidence="6 7">
    <name type="scientific">Brevibacterium casei S18</name>
    <dbReference type="NCBI Taxonomy" id="1229781"/>
    <lineage>
        <taxon>Bacteria</taxon>
        <taxon>Bacillati</taxon>
        <taxon>Actinomycetota</taxon>
        <taxon>Actinomycetes</taxon>
        <taxon>Micrococcales</taxon>
        <taxon>Brevibacteriaceae</taxon>
        <taxon>Brevibacterium</taxon>
    </lineage>
</organism>
<dbReference type="Pfam" id="PF13377">
    <property type="entry name" value="Peripla_BP_3"/>
    <property type="match status" value="1"/>
</dbReference>
<comment type="caution">
    <text evidence="6">The sequence shown here is derived from an EMBL/GenBank/DDBJ whole genome shotgun (WGS) entry which is preliminary data.</text>
</comment>
<keyword evidence="1" id="KW-0805">Transcription regulation</keyword>
<evidence type="ECO:0000256" key="3">
    <source>
        <dbReference type="ARBA" id="ARBA00023163"/>
    </source>
</evidence>